<protein>
    <submittedName>
        <fullName evidence="1">Uncharacterized protein</fullName>
    </submittedName>
</protein>
<proteinExistence type="predicted"/>
<organism evidence="1 2">
    <name type="scientific">Oceanobacillus arenosus</name>
    <dbReference type="NCBI Taxonomy" id="1229153"/>
    <lineage>
        <taxon>Bacteria</taxon>
        <taxon>Bacillati</taxon>
        <taxon>Bacillota</taxon>
        <taxon>Bacilli</taxon>
        <taxon>Bacillales</taxon>
        <taxon>Bacillaceae</taxon>
        <taxon>Oceanobacillus</taxon>
    </lineage>
</organism>
<evidence type="ECO:0000313" key="1">
    <source>
        <dbReference type="EMBL" id="RDW18731.1"/>
    </source>
</evidence>
<keyword evidence="2" id="KW-1185">Reference proteome</keyword>
<dbReference type="Proteomes" id="UP000257143">
    <property type="component" value="Unassembled WGS sequence"/>
</dbReference>
<dbReference type="AlphaFoldDB" id="A0A3D8PTW4"/>
<comment type="caution">
    <text evidence="1">The sequence shown here is derived from an EMBL/GenBank/DDBJ whole genome shotgun (WGS) entry which is preliminary data.</text>
</comment>
<sequence length="196" mass="22870">MKRMPFEPPTDYYNKQIEMIDEQLCKLLKQRKELSNKNPGFPNKDLVSAWAEKYEFHEEFLNSLFVHLFNEDIYRPVVEPKGFIRNIPILRSFEKDGLFYSITFLGQFENASVVHFNIDKTDYDMHFEDHSFFELSIEADGAAYDCRDEGGGGSGGHMSHTFIVTPALPDNSFEYKFVFKEQKGPFQKTTGFEFVI</sequence>
<name>A0A3D8PTW4_9BACI</name>
<dbReference type="OrthoDB" id="1797229at2"/>
<dbReference type="EMBL" id="PIOC01000016">
    <property type="protein sequence ID" value="RDW18731.1"/>
    <property type="molecule type" value="Genomic_DNA"/>
</dbReference>
<accession>A0A3D8PTW4</accession>
<reference evidence="2" key="1">
    <citation type="submission" date="2017-11" db="EMBL/GenBank/DDBJ databases">
        <authorList>
            <person name="Zhu W."/>
        </authorList>
    </citation>
    <scope>NUCLEOTIDE SEQUENCE [LARGE SCALE GENOMIC DNA]</scope>
    <source>
        <strain evidence="2">CAU 1183</strain>
    </source>
</reference>
<dbReference type="RefSeq" id="WP_115773191.1">
    <property type="nucleotide sequence ID" value="NZ_PIOC01000016.1"/>
</dbReference>
<evidence type="ECO:0000313" key="2">
    <source>
        <dbReference type="Proteomes" id="UP000257143"/>
    </source>
</evidence>
<gene>
    <name evidence="1" type="ORF">CWR48_10440</name>
</gene>